<feature type="region of interest" description="Disordered" evidence="1">
    <location>
        <begin position="1"/>
        <end position="122"/>
    </location>
</feature>
<evidence type="ECO:0000313" key="4">
    <source>
        <dbReference type="Proteomes" id="UP000440578"/>
    </source>
</evidence>
<feature type="transmembrane region" description="Helical" evidence="2">
    <location>
        <begin position="193"/>
        <end position="215"/>
    </location>
</feature>
<proteinExistence type="predicted"/>
<accession>A0A6A4V014</accession>
<keyword evidence="2" id="KW-0812">Transmembrane</keyword>
<reference evidence="3 4" key="1">
    <citation type="submission" date="2019-07" db="EMBL/GenBank/DDBJ databases">
        <title>Draft genome assembly of a fouling barnacle, Amphibalanus amphitrite (Darwin, 1854): The first reference genome for Thecostraca.</title>
        <authorList>
            <person name="Kim W."/>
        </authorList>
    </citation>
    <scope>NUCLEOTIDE SEQUENCE [LARGE SCALE GENOMIC DNA]</scope>
    <source>
        <strain evidence="3">SNU_AA5</strain>
        <tissue evidence="3">Soma without cirri and trophi</tissue>
    </source>
</reference>
<feature type="compositionally biased region" description="Basic residues" evidence="1">
    <location>
        <begin position="1"/>
        <end position="15"/>
    </location>
</feature>
<feature type="compositionally biased region" description="Basic and acidic residues" evidence="1">
    <location>
        <begin position="72"/>
        <end position="122"/>
    </location>
</feature>
<dbReference type="EMBL" id="VIIS01002027">
    <property type="protein sequence ID" value="KAF0289507.1"/>
    <property type="molecule type" value="Genomic_DNA"/>
</dbReference>
<keyword evidence="4" id="KW-1185">Reference proteome</keyword>
<dbReference type="Proteomes" id="UP000440578">
    <property type="component" value="Unassembled WGS sequence"/>
</dbReference>
<evidence type="ECO:0000313" key="3">
    <source>
        <dbReference type="EMBL" id="KAF0289507.1"/>
    </source>
</evidence>
<keyword evidence="2" id="KW-1133">Transmembrane helix</keyword>
<feature type="region of interest" description="Disordered" evidence="1">
    <location>
        <begin position="134"/>
        <end position="159"/>
    </location>
</feature>
<dbReference type="OrthoDB" id="6341590at2759"/>
<organism evidence="3 4">
    <name type="scientific">Amphibalanus amphitrite</name>
    <name type="common">Striped barnacle</name>
    <name type="synonym">Balanus amphitrite</name>
    <dbReference type="NCBI Taxonomy" id="1232801"/>
    <lineage>
        <taxon>Eukaryota</taxon>
        <taxon>Metazoa</taxon>
        <taxon>Ecdysozoa</taxon>
        <taxon>Arthropoda</taxon>
        <taxon>Crustacea</taxon>
        <taxon>Multicrustacea</taxon>
        <taxon>Cirripedia</taxon>
        <taxon>Thoracica</taxon>
        <taxon>Thoracicalcarea</taxon>
        <taxon>Balanomorpha</taxon>
        <taxon>Balanoidea</taxon>
        <taxon>Balanidae</taxon>
        <taxon>Amphibalaninae</taxon>
        <taxon>Amphibalanus</taxon>
    </lineage>
</organism>
<feature type="compositionally biased region" description="Basic and acidic residues" evidence="1">
    <location>
        <begin position="54"/>
        <end position="64"/>
    </location>
</feature>
<gene>
    <name evidence="3" type="ORF">FJT64_012255</name>
</gene>
<comment type="caution">
    <text evidence="3">The sequence shown here is derived from an EMBL/GenBank/DDBJ whole genome shotgun (WGS) entry which is preliminary data.</text>
</comment>
<protein>
    <submittedName>
        <fullName evidence="3">Uncharacterized protein</fullName>
    </submittedName>
</protein>
<evidence type="ECO:0000256" key="2">
    <source>
        <dbReference type="SAM" id="Phobius"/>
    </source>
</evidence>
<keyword evidence="2" id="KW-0472">Membrane</keyword>
<sequence>MAAMSRQHRHERRHHRDDIEDRYQEEREDDRRYRGRDDDRDYRYQYGYDEERSEVERAPSDRAVSEFVLDTPRYDPDEQERYDTDRRQRYSERNPHDRDRDRYDRDRYDTERDRYDPEEREASEIYAEAHQPDMSHYAPSQRTHRSGVSEAGTTKTKTSRHGNLMMETMAAPHPCCPNTKGERVPVLPKHQRFIGLALLIGGFCALIFCLVYCVWVCKDAHRAQENGELYWTHHWQKQWGYQPSEKAPSEPYRERY</sequence>
<dbReference type="AlphaFoldDB" id="A0A6A4V014"/>
<name>A0A6A4V014_AMPAM</name>
<evidence type="ECO:0000256" key="1">
    <source>
        <dbReference type="SAM" id="MobiDB-lite"/>
    </source>
</evidence>
<dbReference type="PANTHER" id="PTHR41155">
    <property type="entry name" value="FI19525P1"/>
    <property type="match status" value="1"/>
</dbReference>
<dbReference type="PANTHER" id="PTHR41155:SF1">
    <property type="entry name" value="FI19525P1"/>
    <property type="match status" value="1"/>
</dbReference>
<feature type="compositionally biased region" description="Basic and acidic residues" evidence="1">
    <location>
        <begin position="16"/>
        <end position="43"/>
    </location>
</feature>